<name>A0A1N6GZC1_9BURK</name>
<sequence>MQRLLVEHQRQLEKTAFKVNRSHAVFLHPGSHDLLRVQPRNMLGIVAERAQNLIRMFA</sequence>
<gene>
    <name evidence="1" type="ORF">SAMN05444168_2840</name>
</gene>
<organism evidence="1 2">
    <name type="scientific">Paraburkholderia phenazinium</name>
    <dbReference type="NCBI Taxonomy" id="60549"/>
    <lineage>
        <taxon>Bacteria</taxon>
        <taxon>Pseudomonadati</taxon>
        <taxon>Pseudomonadota</taxon>
        <taxon>Betaproteobacteria</taxon>
        <taxon>Burkholderiales</taxon>
        <taxon>Burkholderiaceae</taxon>
        <taxon>Paraburkholderia</taxon>
    </lineage>
</organism>
<accession>A0A1N6GZC1</accession>
<protein>
    <submittedName>
        <fullName evidence="1">Uncharacterized protein</fullName>
    </submittedName>
</protein>
<evidence type="ECO:0000313" key="2">
    <source>
        <dbReference type="Proteomes" id="UP000184693"/>
    </source>
</evidence>
<dbReference type="EMBL" id="FSRM01000001">
    <property type="protein sequence ID" value="SIO12880.1"/>
    <property type="molecule type" value="Genomic_DNA"/>
</dbReference>
<dbReference type="AlphaFoldDB" id="A0A1N6GZC1"/>
<dbReference type="Proteomes" id="UP000184693">
    <property type="component" value="Unassembled WGS sequence"/>
</dbReference>
<evidence type="ECO:0000313" key="1">
    <source>
        <dbReference type="EMBL" id="SIO12880.1"/>
    </source>
</evidence>
<reference evidence="1 2" key="1">
    <citation type="submission" date="2016-11" db="EMBL/GenBank/DDBJ databases">
        <authorList>
            <person name="Jaros S."/>
            <person name="Januszkiewicz K."/>
            <person name="Wedrychowicz H."/>
        </authorList>
    </citation>
    <scope>NUCLEOTIDE SEQUENCE [LARGE SCALE GENOMIC DNA]</scope>
    <source>
        <strain evidence="1 2">GAS86</strain>
    </source>
</reference>
<proteinExistence type="predicted"/>